<sequence length="365" mass="41167">MPGRLILRRFFSSSWNGMSYVEKVRLLDYWKLHDSKLLGDFNKSQLLLMIDKKPLIVGAENGGMTLMVNSHAELKRKLGDYGLVFEPANSCLLDVVPNAANKDFVPLLGTSVRTVEPPEDSPVKREDVMKMLATTLGGRFMDLRMAMLTLAEERQRNLLATFQSLMRWADIYRRCPKCGTALKMRLSKSAAECTYCVRVYYPTFSPVAITLITDPTDEFALLVRHKGSVNGVYTCVAGFAHSGETIADCAKREIAEEIGVEAKSIRSLGLSQPWPMPDSSLMCAHHAVCNMGDEIDVCFDELESARWFSREEVAKALKRTIEDPMLRNIPRDMAQRQELVYIPPQGAIAHRLIKLWAENKFKAIK</sequence>
<comment type="caution">
    <text evidence="8">The sequence shown here is derived from an EMBL/GenBank/DDBJ whole genome shotgun (WGS) entry which is preliminary data.</text>
</comment>
<gene>
    <name evidence="8" type="ORF">WR25_07248</name>
</gene>
<feature type="domain" description="Nudix hydrolase" evidence="7">
    <location>
        <begin position="202"/>
        <end position="330"/>
    </location>
</feature>
<dbReference type="InterPro" id="IPR049734">
    <property type="entry name" value="NudC-like_C"/>
</dbReference>
<dbReference type="InterPro" id="IPR020084">
    <property type="entry name" value="NUDIX_hydrolase_CS"/>
</dbReference>
<dbReference type="GO" id="GO:0046872">
    <property type="term" value="F:metal ion binding"/>
    <property type="evidence" value="ECO:0007669"/>
    <property type="project" value="UniProtKB-KW"/>
</dbReference>
<dbReference type="EMBL" id="LIAE01007070">
    <property type="protein sequence ID" value="PAV82298.1"/>
    <property type="molecule type" value="Genomic_DNA"/>
</dbReference>
<evidence type="ECO:0000256" key="6">
    <source>
        <dbReference type="ARBA" id="ARBA00023027"/>
    </source>
</evidence>
<name>A0A2A2L841_9BILA</name>
<dbReference type="InterPro" id="IPR015797">
    <property type="entry name" value="NUDIX_hydrolase-like_dom_sf"/>
</dbReference>
<dbReference type="STRING" id="2018661.A0A2A2L841"/>
<proteinExistence type="predicted"/>
<dbReference type="PANTHER" id="PTHR11383">
    <property type="entry name" value="NUCLEOSIDE DIPHOSPHATE-LINKED MOIETY X MOTIF 13"/>
    <property type="match status" value="1"/>
</dbReference>
<dbReference type="PROSITE" id="PS51462">
    <property type="entry name" value="NUDIX"/>
    <property type="match status" value="1"/>
</dbReference>
<evidence type="ECO:0000256" key="4">
    <source>
        <dbReference type="ARBA" id="ARBA00022801"/>
    </source>
</evidence>
<dbReference type="EC" id="3.6.1.22" evidence="2"/>
<keyword evidence="9" id="KW-1185">Reference proteome</keyword>
<evidence type="ECO:0000256" key="2">
    <source>
        <dbReference type="ARBA" id="ARBA00012381"/>
    </source>
</evidence>
<dbReference type="InterPro" id="IPR000086">
    <property type="entry name" value="NUDIX_hydrolase_dom"/>
</dbReference>
<keyword evidence="4" id="KW-0378">Hydrolase</keyword>
<dbReference type="Gene3D" id="3.90.79.20">
    <property type="match status" value="1"/>
</dbReference>
<dbReference type="GO" id="GO:0016787">
    <property type="term" value="F:hydrolase activity"/>
    <property type="evidence" value="ECO:0007669"/>
    <property type="project" value="UniProtKB-KW"/>
</dbReference>
<dbReference type="SUPFAM" id="SSF55811">
    <property type="entry name" value="Nudix"/>
    <property type="match status" value="1"/>
</dbReference>
<dbReference type="AlphaFoldDB" id="A0A2A2L841"/>
<reference evidence="8 9" key="1">
    <citation type="journal article" date="2017" name="Curr. Biol.">
        <title>Genome architecture and evolution of a unichromosomal asexual nematode.</title>
        <authorList>
            <person name="Fradin H."/>
            <person name="Zegar C."/>
            <person name="Gutwein M."/>
            <person name="Lucas J."/>
            <person name="Kovtun M."/>
            <person name="Corcoran D."/>
            <person name="Baugh L.R."/>
            <person name="Kiontke K."/>
            <person name="Gunsalus K."/>
            <person name="Fitch D.H."/>
            <person name="Piano F."/>
        </authorList>
    </citation>
    <scope>NUCLEOTIDE SEQUENCE [LARGE SCALE GENOMIC DNA]</scope>
    <source>
        <strain evidence="8">PF1309</strain>
    </source>
</reference>
<comment type="cofactor">
    <cofactor evidence="1">
        <name>Mg(2+)</name>
        <dbReference type="ChEBI" id="CHEBI:18420"/>
    </cofactor>
</comment>
<dbReference type="OrthoDB" id="10249612at2759"/>
<organism evidence="8 9">
    <name type="scientific">Diploscapter pachys</name>
    <dbReference type="NCBI Taxonomy" id="2018661"/>
    <lineage>
        <taxon>Eukaryota</taxon>
        <taxon>Metazoa</taxon>
        <taxon>Ecdysozoa</taxon>
        <taxon>Nematoda</taxon>
        <taxon>Chromadorea</taxon>
        <taxon>Rhabditida</taxon>
        <taxon>Rhabditina</taxon>
        <taxon>Rhabditomorpha</taxon>
        <taxon>Rhabditoidea</taxon>
        <taxon>Rhabditidae</taxon>
        <taxon>Diploscapter</taxon>
    </lineage>
</organism>
<protein>
    <recommendedName>
        <fullName evidence="2">NAD(+) diphosphatase</fullName>
        <ecNumber evidence="2">3.6.1.22</ecNumber>
    </recommendedName>
</protein>
<dbReference type="Pfam" id="PF00293">
    <property type="entry name" value="NUDIX"/>
    <property type="match status" value="1"/>
</dbReference>
<dbReference type="Gene3D" id="3.90.79.10">
    <property type="entry name" value="Nucleoside Triphosphate Pyrophosphohydrolase"/>
    <property type="match status" value="1"/>
</dbReference>
<evidence type="ECO:0000313" key="9">
    <source>
        <dbReference type="Proteomes" id="UP000218231"/>
    </source>
</evidence>
<dbReference type="FunFam" id="3.90.79.10:FF:000074">
    <property type="entry name" value="Mutt/nudix family protein-like protein"/>
    <property type="match status" value="1"/>
</dbReference>
<evidence type="ECO:0000259" key="7">
    <source>
        <dbReference type="PROSITE" id="PS51462"/>
    </source>
</evidence>
<keyword evidence="6" id="KW-0520">NAD</keyword>
<dbReference type="PROSITE" id="PS00893">
    <property type="entry name" value="NUDIX_BOX"/>
    <property type="match status" value="1"/>
</dbReference>
<evidence type="ECO:0000256" key="5">
    <source>
        <dbReference type="ARBA" id="ARBA00022842"/>
    </source>
</evidence>
<accession>A0A2A2L841</accession>
<evidence type="ECO:0000313" key="8">
    <source>
        <dbReference type="EMBL" id="PAV82298.1"/>
    </source>
</evidence>
<dbReference type="PANTHER" id="PTHR11383:SF3">
    <property type="entry name" value="NAD(P)H PYROPHOSPHATASE NUDT13, MITOCHONDRIAL"/>
    <property type="match status" value="1"/>
</dbReference>
<dbReference type="CDD" id="cd03429">
    <property type="entry name" value="NUDIX_NADH_pyrophosphatase_Nudt13"/>
    <property type="match status" value="1"/>
</dbReference>
<keyword evidence="5" id="KW-0460">Magnesium</keyword>
<keyword evidence="3" id="KW-0479">Metal-binding</keyword>
<evidence type="ECO:0000256" key="1">
    <source>
        <dbReference type="ARBA" id="ARBA00001946"/>
    </source>
</evidence>
<evidence type="ECO:0000256" key="3">
    <source>
        <dbReference type="ARBA" id="ARBA00022723"/>
    </source>
</evidence>
<dbReference type="Proteomes" id="UP000218231">
    <property type="component" value="Unassembled WGS sequence"/>
</dbReference>